<protein>
    <submittedName>
        <fullName evidence="1">25757_t:CDS:1</fullName>
    </submittedName>
</protein>
<keyword evidence="2" id="KW-1185">Reference proteome</keyword>
<reference evidence="1" key="1">
    <citation type="submission" date="2021-06" db="EMBL/GenBank/DDBJ databases">
        <authorList>
            <person name="Kallberg Y."/>
            <person name="Tangrot J."/>
            <person name="Rosling A."/>
        </authorList>
    </citation>
    <scope>NUCLEOTIDE SEQUENCE</scope>
    <source>
        <strain evidence="1">MA461A</strain>
    </source>
</reference>
<evidence type="ECO:0000313" key="1">
    <source>
        <dbReference type="EMBL" id="CAG8807673.1"/>
    </source>
</evidence>
<feature type="non-terminal residue" evidence="1">
    <location>
        <position position="1"/>
    </location>
</feature>
<dbReference type="Proteomes" id="UP000789920">
    <property type="component" value="Unassembled WGS sequence"/>
</dbReference>
<dbReference type="EMBL" id="CAJVQC010067969">
    <property type="protein sequence ID" value="CAG8807673.1"/>
    <property type="molecule type" value="Genomic_DNA"/>
</dbReference>
<comment type="caution">
    <text evidence="1">The sequence shown here is derived from an EMBL/GenBank/DDBJ whole genome shotgun (WGS) entry which is preliminary data.</text>
</comment>
<gene>
    <name evidence="1" type="ORF">RPERSI_LOCUS22438</name>
</gene>
<proteinExistence type="predicted"/>
<organism evidence="1 2">
    <name type="scientific">Racocetra persica</name>
    <dbReference type="NCBI Taxonomy" id="160502"/>
    <lineage>
        <taxon>Eukaryota</taxon>
        <taxon>Fungi</taxon>
        <taxon>Fungi incertae sedis</taxon>
        <taxon>Mucoromycota</taxon>
        <taxon>Glomeromycotina</taxon>
        <taxon>Glomeromycetes</taxon>
        <taxon>Diversisporales</taxon>
        <taxon>Gigasporaceae</taxon>
        <taxon>Racocetra</taxon>
    </lineage>
</organism>
<sequence length="76" mass="8825">NEHQNELAEKDAEIKSKNNKIKELENQVTNLNQKLPTIQQEKQNNLDLFCEISTRRNFSSVIIKQLSVEEKTAISQ</sequence>
<evidence type="ECO:0000313" key="2">
    <source>
        <dbReference type="Proteomes" id="UP000789920"/>
    </source>
</evidence>
<accession>A0ACA9RSN7</accession>
<name>A0ACA9RSN7_9GLOM</name>